<comment type="similarity">
    <text evidence="4">Belongs to the Maf family. YhdE subfamily.</text>
</comment>
<dbReference type="RefSeq" id="WP_121457962.1">
    <property type="nucleotide sequence ID" value="NZ_JAANMQ010000003.1"/>
</dbReference>
<dbReference type="HAMAP" id="MF_00528">
    <property type="entry name" value="Maf"/>
    <property type="match status" value="1"/>
</dbReference>
<evidence type="ECO:0000313" key="5">
    <source>
        <dbReference type="EMBL" id="RKT58591.1"/>
    </source>
</evidence>
<dbReference type="SUPFAM" id="SSF52972">
    <property type="entry name" value="ITPase-like"/>
    <property type="match status" value="1"/>
</dbReference>
<dbReference type="PIRSF" id="PIRSF006305">
    <property type="entry name" value="Maf"/>
    <property type="match status" value="1"/>
</dbReference>
<dbReference type="GO" id="GO:0036218">
    <property type="term" value="F:dTTP diphosphatase activity"/>
    <property type="evidence" value="ECO:0007669"/>
    <property type="project" value="RHEA"/>
</dbReference>
<comment type="caution">
    <text evidence="4">Lacks conserved residue(s) required for the propagation of feature annotation.</text>
</comment>
<proteinExistence type="inferred from homology"/>
<evidence type="ECO:0000256" key="4">
    <source>
        <dbReference type="HAMAP-Rule" id="MF_00528"/>
    </source>
</evidence>
<comment type="subcellular location">
    <subcellularLocation>
        <location evidence="4">Cytoplasm</location>
    </subcellularLocation>
</comment>
<dbReference type="GO" id="GO:0005737">
    <property type="term" value="C:cytoplasm"/>
    <property type="evidence" value="ECO:0007669"/>
    <property type="project" value="UniProtKB-SubCell"/>
</dbReference>
<keyword evidence="4" id="KW-0963">Cytoplasm</keyword>
<protein>
    <recommendedName>
        <fullName evidence="4">dTTP/UTP pyrophosphatase</fullName>
        <shortName evidence="4">dTTPase/UTPase</shortName>
        <ecNumber evidence="4">3.6.1.9</ecNumber>
    </recommendedName>
    <alternativeName>
        <fullName evidence="4">Nucleoside triphosphate pyrophosphatase</fullName>
    </alternativeName>
    <alternativeName>
        <fullName evidence="4">Nucleotide pyrophosphatase</fullName>
        <shortName evidence="4">Nucleotide PPase</shortName>
    </alternativeName>
</protein>
<dbReference type="EC" id="3.6.1.9" evidence="4"/>
<name>A0A495WA15_9RHOO</name>
<sequence length="194" mass="21036">MRLYLASRSPRRRELLHQIGVDFETLIGDVEVDETPLPGEAAAAYVERVTRAKAAQGLQIIGERRLLAHPVLSADTTLEFAGEIIGKPVDAADAEAILQRLSGQVHRVITGVAVADETRCRYLQSVSEVRFRAISAAEIRHYVLSGEPMDKAGAYGIQGRAGLFVAHIAGSYTGIMGLPLCETGELLKEFGFSF</sequence>
<feature type="site" description="Important for substrate specificity" evidence="4">
    <location>
        <position position="11"/>
    </location>
</feature>
<dbReference type="NCBIfam" id="TIGR00172">
    <property type="entry name" value="maf"/>
    <property type="match status" value="1"/>
</dbReference>
<comment type="function">
    <text evidence="4">Nucleoside triphosphate pyrophosphatase that hydrolyzes dTTP and UTP. May have a dual role in cell division arrest and in preventing the incorporation of modified nucleotides into cellular nucleic acids.</text>
</comment>
<keyword evidence="6" id="KW-1185">Reference proteome</keyword>
<evidence type="ECO:0000256" key="3">
    <source>
        <dbReference type="ARBA" id="ARBA00023080"/>
    </source>
</evidence>
<dbReference type="InterPro" id="IPR003697">
    <property type="entry name" value="Maf-like"/>
</dbReference>
<dbReference type="Pfam" id="PF02545">
    <property type="entry name" value="Maf"/>
    <property type="match status" value="1"/>
</dbReference>
<gene>
    <name evidence="5" type="ORF">DFR40_1610</name>
</gene>
<dbReference type="GO" id="GO:0009117">
    <property type="term" value="P:nucleotide metabolic process"/>
    <property type="evidence" value="ECO:0007669"/>
    <property type="project" value="UniProtKB-KW"/>
</dbReference>
<comment type="cofactor">
    <cofactor evidence="1 4">
        <name>a divalent metal cation</name>
        <dbReference type="ChEBI" id="CHEBI:60240"/>
    </cofactor>
</comment>
<dbReference type="Gene3D" id="3.90.950.10">
    <property type="match status" value="1"/>
</dbReference>
<evidence type="ECO:0000313" key="6">
    <source>
        <dbReference type="Proteomes" id="UP000270626"/>
    </source>
</evidence>
<dbReference type="PANTHER" id="PTHR43213">
    <property type="entry name" value="BIFUNCTIONAL DTTP/UTP PYROPHOSPHATASE/METHYLTRANSFERASE PROTEIN-RELATED"/>
    <property type="match status" value="1"/>
</dbReference>
<accession>A0A495WA15</accession>
<feature type="site" description="Important for substrate specificity" evidence="4">
    <location>
        <position position="76"/>
    </location>
</feature>
<feature type="active site" description="Proton acceptor" evidence="4">
    <location>
        <position position="75"/>
    </location>
</feature>
<dbReference type="InterPro" id="IPR029001">
    <property type="entry name" value="ITPase-like_fam"/>
</dbReference>
<evidence type="ECO:0000256" key="2">
    <source>
        <dbReference type="ARBA" id="ARBA00022801"/>
    </source>
</evidence>
<comment type="catalytic activity">
    <reaction evidence="4">
        <text>UTP + H2O = UMP + diphosphate + H(+)</text>
        <dbReference type="Rhea" id="RHEA:29395"/>
        <dbReference type="ChEBI" id="CHEBI:15377"/>
        <dbReference type="ChEBI" id="CHEBI:15378"/>
        <dbReference type="ChEBI" id="CHEBI:33019"/>
        <dbReference type="ChEBI" id="CHEBI:46398"/>
        <dbReference type="ChEBI" id="CHEBI:57865"/>
        <dbReference type="EC" id="3.6.1.9"/>
    </reaction>
</comment>
<dbReference type="CDD" id="cd00555">
    <property type="entry name" value="Maf"/>
    <property type="match status" value="1"/>
</dbReference>
<reference evidence="5 6" key="1">
    <citation type="submission" date="2018-10" db="EMBL/GenBank/DDBJ databases">
        <title>Genomic Encyclopedia of Type Strains, Phase IV (KMG-IV): sequencing the most valuable type-strain genomes for metagenomic binning, comparative biology and taxonomic classification.</title>
        <authorList>
            <person name="Goeker M."/>
        </authorList>
    </citation>
    <scope>NUCLEOTIDE SEQUENCE [LARGE SCALE GENOMIC DNA]</scope>
    <source>
        <strain evidence="5 6">DSM 23841</strain>
    </source>
</reference>
<organism evidence="5 6">
    <name type="scientific">Azonexus fungiphilus</name>
    <dbReference type="NCBI Taxonomy" id="146940"/>
    <lineage>
        <taxon>Bacteria</taxon>
        <taxon>Pseudomonadati</taxon>
        <taxon>Pseudomonadota</taxon>
        <taxon>Betaproteobacteria</taxon>
        <taxon>Rhodocyclales</taxon>
        <taxon>Azonexaceae</taxon>
        <taxon>Azonexus</taxon>
    </lineage>
</organism>
<evidence type="ECO:0000256" key="1">
    <source>
        <dbReference type="ARBA" id="ARBA00001968"/>
    </source>
</evidence>
<comment type="catalytic activity">
    <reaction evidence="4">
        <text>dTTP + H2O = dTMP + diphosphate + H(+)</text>
        <dbReference type="Rhea" id="RHEA:28534"/>
        <dbReference type="ChEBI" id="CHEBI:15377"/>
        <dbReference type="ChEBI" id="CHEBI:15378"/>
        <dbReference type="ChEBI" id="CHEBI:33019"/>
        <dbReference type="ChEBI" id="CHEBI:37568"/>
        <dbReference type="ChEBI" id="CHEBI:63528"/>
        <dbReference type="EC" id="3.6.1.9"/>
    </reaction>
</comment>
<dbReference type="Proteomes" id="UP000270626">
    <property type="component" value="Unassembled WGS sequence"/>
</dbReference>
<dbReference type="PANTHER" id="PTHR43213:SF5">
    <property type="entry name" value="BIFUNCTIONAL DTTP_UTP PYROPHOSPHATASE_METHYLTRANSFERASE PROTEIN-RELATED"/>
    <property type="match status" value="1"/>
</dbReference>
<dbReference type="GO" id="GO:0036221">
    <property type="term" value="F:UTP diphosphatase activity"/>
    <property type="evidence" value="ECO:0007669"/>
    <property type="project" value="RHEA"/>
</dbReference>
<dbReference type="EMBL" id="RBXP01000014">
    <property type="protein sequence ID" value="RKT58591.1"/>
    <property type="molecule type" value="Genomic_DNA"/>
</dbReference>
<keyword evidence="2 4" id="KW-0378">Hydrolase</keyword>
<feature type="site" description="Important for substrate specificity" evidence="4">
    <location>
        <position position="158"/>
    </location>
</feature>
<comment type="caution">
    <text evidence="5">The sequence shown here is derived from an EMBL/GenBank/DDBJ whole genome shotgun (WGS) entry which is preliminary data.</text>
</comment>
<dbReference type="OrthoDB" id="9807767at2"/>
<dbReference type="AlphaFoldDB" id="A0A495WA15"/>
<keyword evidence="3 4" id="KW-0546">Nucleotide metabolism</keyword>